<sequence>MIVMLKLIEIHEIPKDDLKNIPNDIEYKSIFQSEGMFDITKKDYLFLISEEKLQGNLRYYGYVYNGTIPSCSEFGYFGINMSKTKRIW</sequence>
<evidence type="ECO:0000313" key="1">
    <source>
        <dbReference type="EMBL" id="KKM87977.1"/>
    </source>
</evidence>
<organism evidence="1">
    <name type="scientific">marine sediment metagenome</name>
    <dbReference type="NCBI Taxonomy" id="412755"/>
    <lineage>
        <taxon>unclassified sequences</taxon>
        <taxon>metagenomes</taxon>
        <taxon>ecological metagenomes</taxon>
    </lineage>
</organism>
<proteinExistence type="predicted"/>
<comment type="caution">
    <text evidence="1">The sequence shown here is derived from an EMBL/GenBank/DDBJ whole genome shotgun (WGS) entry which is preliminary data.</text>
</comment>
<dbReference type="AlphaFoldDB" id="A0A0F9P3D7"/>
<protein>
    <submittedName>
        <fullName evidence="1">Uncharacterized protein</fullName>
    </submittedName>
</protein>
<accession>A0A0F9P3D7</accession>
<dbReference type="EMBL" id="LAZR01007022">
    <property type="protein sequence ID" value="KKM87977.1"/>
    <property type="molecule type" value="Genomic_DNA"/>
</dbReference>
<reference evidence="1" key="1">
    <citation type="journal article" date="2015" name="Nature">
        <title>Complex archaea that bridge the gap between prokaryotes and eukaryotes.</title>
        <authorList>
            <person name="Spang A."/>
            <person name="Saw J.H."/>
            <person name="Jorgensen S.L."/>
            <person name="Zaremba-Niedzwiedzka K."/>
            <person name="Martijn J."/>
            <person name="Lind A.E."/>
            <person name="van Eijk R."/>
            <person name="Schleper C."/>
            <person name="Guy L."/>
            <person name="Ettema T.J."/>
        </authorList>
    </citation>
    <scope>NUCLEOTIDE SEQUENCE</scope>
</reference>
<name>A0A0F9P3D7_9ZZZZ</name>
<gene>
    <name evidence="1" type="ORF">LCGC14_1263380</name>
</gene>